<evidence type="ECO:0000256" key="1">
    <source>
        <dbReference type="ARBA" id="ARBA00022737"/>
    </source>
</evidence>
<evidence type="ECO:0000313" key="5">
    <source>
        <dbReference type="Proteomes" id="UP000249497"/>
    </source>
</evidence>
<dbReference type="PANTHER" id="PTHR24198">
    <property type="entry name" value="ANKYRIN REPEAT AND PROTEIN KINASE DOMAIN-CONTAINING PROTEIN"/>
    <property type="match status" value="1"/>
</dbReference>
<feature type="repeat" description="ANK" evidence="3">
    <location>
        <begin position="342"/>
        <end position="374"/>
    </location>
</feature>
<dbReference type="AlphaFoldDB" id="A0A8T8X1G4"/>
<keyword evidence="2 3" id="KW-0040">ANK repeat</keyword>
<dbReference type="PANTHER" id="PTHR24198:SF165">
    <property type="entry name" value="ANKYRIN REPEAT-CONTAINING PROTEIN-RELATED"/>
    <property type="match status" value="1"/>
</dbReference>
<organism evidence="4 5">
    <name type="scientific">Aspergillus japonicus CBS 114.51</name>
    <dbReference type="NCBI Taxonomy" id="1448312"/>
    <lineage>
        <taxon>Eukaryota</taxon>
        <taxon>Fungi</taxon>
        <taxon>Dikarya</taxon>
        <taxon>Ascomycota</taxon>
        <taxon>Pezizomycotina</taxon>
        <taxon>Eurotiomycetes</taxon>
        <taxon>Eurotiomycetidae</taxon>
        <taxon>Eurotiales</taxon>
        <taxon>Aspergillaceae</taxon>
        <taxon>Aspergillus</taxon>
        <taxon>Aspergillus subgen. Circumdati</taxon>
    </lineage>
</organism>
<gene>
    <name evidence="4" type="ORF">BO86DRAFT_389265</name>
</gene>
<feature type="repeat" description="ANK" evidence="3">
    <location>
        <begin position="46"/>
        <end position="78"/>
    </location>
</feature>
<name>A0A8T8X1G4_ASPJA</name>
<dbReference type="InterPro" id="IPR002110">
    <property type="entry name" value="Ankyrin_rpt"/>
</dbReference>
<protein>
    <submittedName>
        <fullName evidence="4">Ankyrin</fullName>
    </submittedName>
</protein>
<feature type="repeat" description="ANK" evidence="3">
    <location>
        <begin position="87"/>
        <end position="116"/>
    </location>
</feature>
<dbReference type="EMBL" id="KZ824793">
    <property type="protein sequence ID" value="RAH81764.1"/>
    <property type="molecule type" value="Genomic_DNA"/>
</dbReference>
<dbReference type="SUPFAM" id="SSF48403">
    <property type="entry name" value="Ankyrin repeat"/>
    <property type="match status" value="2"/>
</dbReference>
<proteinExistence type="predicted"/>
<dbReference type="InterPro" id="IPR036770">
    <property type="entry name" value="Ankyrin_rpt-contain_sf"/>
</dbReference>
<dbReference type="PROSITE" id="PS50088">
    <property type="entry name" value="ANK_REPEAT"/>
    <property type="match status" value="4"/>
</dbReference>
<evidence type="ECO:0000256" key="2">
    <source>
        <dbReference type="ARBA" id="ARBA00023043"/>
    </source>
</evidence>
<accession>A0A8T8X1G4</accession>
<dbReference type="Gene3D" id="1.25.40.20">
    <property type="entry name" value="Ankyrin repeat-containing domain"/>
    <property type="match status" value="3"/>
</dbReference>
<dbReference type="SMART" id="SM00248">
    <property type="entry name" value="ANK"/>
    <property type="match status" value="11"/>
</dbReference>
<reference evidence="4 5" key="1">
    <citation type="submission" date="2018-02" db="EMBL/GenBank/DDBJ databases">
        <title>The genomes of Aspergillus section Nigri reveals drivers in fungal speciation.</title>
        <authorList>
            <consortium name="DOE Joint Genome Institute"/>
            <person name="Vesth T.C."/>
            <person name="Nybo J."/>
            <person name="Theobald S."/>
            <person name="Brandl J."/>
            <person name="Frisvad J.C."/>
            <person name="Nielsen K.F."/>
            <person name="Lyhne E.K."/>
            <person name="Kogle M.E."/>
            <person name="Kuo A."/>
            <person name="Riley R."/>
            <person name="Clum A."/>
            <person name="Nolan M."/>
            <person name="Lipzen A."/>
            <person name="Salamov A."/>
            <person name="Henrissat B."/>
            <person name="Wiebenga A."/>
            <person name="De vries R.P."/>
            <person name="Grigoriev I.V."/>
            <person name="Mortensen U.H."/>
            <person name="Andersen M.R."/>
            <person name="Baker S.E."/>
        </authorList>
    </citation>
    <scope>NUCLEOTIDE SEQUENCE [LARGE SCALE GENOMIC DNA]</scope>
    <source>
        <strain evidence="4 5">CBS 114.51</strain>
    </source>
</reference>
<sequence length="596" mass="66243">MACYPRIPYHIQADLNSQLMGWTRVGNFTAVENLLDTPEATDLPKYGHTALHEALRYKQLDLLRYLITRGFDVNQKGPNAYGEICLSPLHFAAEGNSAEAVDILLDAGADATVDDSAADGSSMRGVFPTGEDKGPHTPFMAAAVWGSDVAVQRLIDRLPPGTIADHEWPLALSVAALYRQPKTLAILLRHYPAPGVPQAILDRALVEAAAMEDYNADLSIFMPLATESWQRGLETVRLLLAHGARPNSPSQLPQSIYRSKRVEPGPIIEAVVETSMGMEMLRMLLDHGLELPKPPSAGREGEPSLFARAVDNGNPDLIHFFYEHQAAVLDINEELPETHLWTGGSLLHAAAKNGRLETVQFLLDHGADPLQLNGQGWLPIHQACQQRHFAVIELLWPCSSSSPTIPDLANYRTQDGNTAFHLAHCWGTADDPEVEALSIRLFYFFKDKGADLSSLDSHGKSILHYIPFFNRKRFCAMMEAGVQLRPDSQGQTELHLTMRRPDWELRDVRFLLTQGATKDINAQDNKGRTPLYFYLECHRYNPDQKHTDRQIRSVVLDFLMEAGADADIPAASGKTAREVAEAKGFLYDFDKWKATV</sequence>
<dbReference type="OrthoDB" id="4772757at2759"/>
<dbReference type="PROSITE" id="PS50297">
    <property type="entry name" value="ANK_REP_REGION"/>
    <property type="match status" value="3"/>
</dbReference>
<dbReference type="RefSeq" id="XP_025527658.1">
    <property type="nucleotide sequence ID" value="XM_025672087.1"/>
</dbReference>
<feature type="repeat" description="ANK" evidence="3">
    <location>
        <begin position="489"/>
        <end position="523"/>
    </location>
</feature>
<evidence type="ECO:0000256" key="3">
    <source>
        <dbReference type="PROSITE-ProRule" id="PRU00023"/>
    </source>
</evidence>
<keyword evidence="5" id="KW-1185">Reference proteome</keyword>
<dbReference type="GeneID" id="37175779"/>
<dbReference type="Pfam" id="PF12796">
    <property type="entry name" value="Ank_2"/>
    <property type="match status" value="2"/>
</dbReference>
<evidence type="ECO:0000313" key="4">
    <source>
        <dbReference type="EMBL" id="RAH81764.1"/>
    </source>
</evidence>
<keyword evidence="1" id="KW-0677">Repeat</keyword>
<dbReference type="Proteomes" id="UP000249497">
    <property type="component" value="Unassembled WGS sequence"/>
</dbReference>